<comment type="caution">
    <text evidence="2">The sequence shown here is derived from an EMBL/GenBank/DDBJ whole genome shotgun (WGS) entry which is preliminary data.</text>
</comment>
<proteinExistence type="predicted"/>
<sequence length="81" mass="9303">MKMQDEYFKTSDICLAAFLLTKGINFVGINKDSSKRATFLFTRNNECQSLVDDFSQMQASVEPLSFHNAMKRLKQLLYLNG</sequence>
<dbReference type="Pfam" id="PF18903">
    <property type="entry name" value="DUF5659"/>
    <property type="match status" value="1"/>
</dbReference>
<dbReference type="InterPro" id="IPR043718">
    <property type="entry name" value="DUF5659"/>
</dbReference>
<accession>A0A1F8B518</accession>
<dbReference type="AlphaFoldDB" id="A0A1F8B518"/>
<name>A0A1F8B518_9BACT</name>
<evidence type="ECO:0000313" key="2">
    <source>
        <dbReference type="EMBL" id="OGM59101.1"/>
    </source>
</evidence>
<evidence type="ECO:0000259" key="1">
    <source>
        <dbReference type="Pfam" id="PF18903"/>
    </source>
</evidence>
<dbReference type="STRING" id="1802516.A3A75_05585"/>
<dbReference type="Proteomes" id="UP000179018">
    <property type="component" value="Unassembled WGS sequence"/>
</dbReference>
<reference evidence="2 3" key="1">
    <citation type="journal article" date="2016" name="Nat. Commun.">
        <title>Thousands of microbial genomes shed light on interconnected biogeochemical processes in an aquifer system.</title>
        <authorList>
            <person name="Anantharaman K."/>
            <person name="Brown C.T."/>
            <person name="Hug L.A."/>
            <person name="Sharon I."/>
            <person name="Castelle C.J."/>
            <person name="Probst A.J."/>
            <person name="Thomas B.C."/>
            <person name="Singh A."/>
            <person name="Wilkins M.J."/>
            <person name="Karaoz U."/>
            <person name="Brodie E.L."/>
            <person name="Williams K.H."/>
            <person name="Hubbard S.S."/>
            <person name="Banfield J.F."/>
        </authorList>
    </citation>
    <scope>NUCLEOTIDE SEQUENCE [LARGE SCALE GENOMIC DNA]</scope>
</reference>
<dbReference type="EMBL" id="MGHC01000027">
    <property type="protein sequence ID" value="OGM59101.1"/>
    <property type="molecule type" value="Genomic_DNA"/>
</dbReference>
<gene>
    <name evidence="2" type="ORF">A3A75_05585</name>
</gene>
<feature type="domain" description="DUF5659" evidence="1">
    <location>
        <begin position="6"/>
        <end position="78"/>
    </location>
</feature>
<organism evidence="2 3">
    <name type="scientific">Candidatus Woesebacteria bacterium RIFCSPLOWO2_01_FULL_39_10</name>
    <dbReference type="NCBI Taxonomy" id="1802516"/>
    <lineage>
        <taxon>Bacteria</taxon>
        <taxon>Candidatus Woeseibacteriota</taxon>
    </lineage>
</organism>
<protein>
    <recommendedName>
        <fullName evidence="1">DUF5659 domain-containing protein</fullName>
    </recommendedName>
</protein>
<evidence type="ECO:0000313" key="3">
    <source>
        <dbReference type="Proteomes" id="UP000179018"/>
    </source>
</evidence>